<dbReference type="AlphaFoldDB" id="A0A916E8M2"/>
<gene>
    <name evidence="7" type="ORF">CHRIB12_LOCUS12175</name>
</gene>
<evidence type="ECO:0000256" key="5">
    <source>
        <dbReference type="ARBA" id="ARBA00023242"/>
    </source>
</evidence>
<dbReference type="VEuPathDB" id="FungiDB:RhiirFUN_013647"/>
<reference evidence="7" key="1">
    <citation type="submission" date="2020-05" db="EMBL/GenBank/DDBJ databases">
        <authorList>
            <person name="Rincon C."/>
            <person name="Sanders R I."/>
            <person name="Robbins C."/>
            <person name="Chaturvedi A."/>
        </authorList>
    </citation>
    <scope>NUCLEOTIDE SEQUENCE</scope>
    <source>
        <strain evidence="7">CHB12</strain>
    </source>
</reference>
<evidence type="ECO:0000256" key="2">
    <source>
        <dbReference type="ARBA" id="ARBA00022723"/>
    </source>
</evidence>
<proteinExistence type="predicted"/>
<protein>
    <recommendedName>
        <fullName evidence="6">HAT C-terminal dimerisation domain-containing protein</fullName>
    </recommendedName>
</protein>
<feature type="domain" description="HAT C-terminal dimerisation" evidence="6">
    <location>
        <begin position="556"/>
        <end position="633"/>
    </location>
</feature>
<keyword evidence="4" id="KW-0862">Zinc</keyword>
<organism evidence="7 8">
    <name type="scientific">Rhizophagus irregularis</name>
    <dbReference type="NCBI Taxonomy" id="588596"/>
    <lineage>
        <taxon>Eukaryota</taxon>
        <taxon>Fungi</taxon>
        <taxon>Fungi incertae sedis</taxon>
        <taxon>Mucoromycota</taxon>
        <taxon>Glomeromycotina</taxon>
        <taxon>Glomeromycetes</taxon>
        <taxon>Glomerales</taxon>
        <taxon>Glomeraceae</taxon>
        <taxon>Rhizophagus</taxon>
    </lineage>
</organism>
<accession>A0A916E8M2</accession>
<dbReference type="GO" id="GO:0046983">
    <property type="term" value="F:protein dimerization activity"/>
    <property type="evidence" value="ECO:0007669"/>
    <property type="project" value="InterPro"/>
</dbReference>
<comment type="caution">
    <text evidence="7">The sequence shown here is derived from an EMBL/GenBank/DDBJ whole genome shotgun (WGS) entry which is preliminary data.</text>
</comment>
<keyword evidence="3" id="KW-0863">Zinc-finger</keyword>
<evidence type="ECO:0000256" key="3">
    <source>
        <dbReference type="ARBA" id="ARBA00022771"/>
    </source>
</evidence>
<evidence type="ECO:0000256" key="1">
    <source>
        <dbReference type="ARBA" id="ARBA00004123"/>
    </source>
</evidence>
<dbReference type="GO" id="GO:0008270">
    <property type="term" value="F:zinc ion binding"/>
    <property type="evidence" value="ECO:0007669"/>
    <property type="project" value="UniProtKB-KW"/>
</dbReference>
<sequence length="641" mass="74207">MATTTRSKRKQMEQMTKEAEENLIQEVIEVNESDLDSNTETSHLVIQEESEIDPDYEVEDSHVLLQDITTLSVDISNINIDDLEAEFLEISKQSKQPPIKTTRPKTSWVWKFFELNKDNSKALCQISGCSKMLKWCGSPSSLSTHLSGTHGITKDIAMKYRISKTFEVGKDTLKNQLTQVEYISLTLDAWSSPAHLPYLGVTAHWITSDFEPYEVLLSIEELPYPHGATEIQEHLIDLFYEWGIESKITAVVTDNGSNVKKACNEIGIGERIPCSAHTLQLSIGKGLDKIKLLVDKCKRLIIFLAGDKKKQQLKESQIHLYRQEILQDDELEKEVENLICLDVIKVNNTRWNSTLYAFQRLIILKSAIAMLKTTLMNNTNLNICKEGEKLEELYPTVYEWKVIKEMIKLLSPFEAATRLLSGVKYPTIGFTYPCICNLKDRLETDFTSLETMDAKHCRNAMLEDLTLRWNYPQELCLKGSFFDPRFKSLDFINSQEECNNIVNQLKEEFMIFKHNEQSDISIISEKNTDELRTEMASFWKKKNTKVAPIKDEFQHYFDVAELPALEEYDPYLWWSTNKNQYPVLHKLAMKYLSIPATSVPSERLFSDAKNLITPQRTRLNSFIINQLMFLKRNREYIDIYE</sequence>
<evidence type="ECO:0000313" key="7">
    <source>
        <dbReference type="EMBL" id="CAB5369404.1"/>
    </source>
</evidence>
<dbReference type="PANTHER" id="PTHR46481">
    <property type="entry name" value="ZINC FINGER BED DOMAIN-CONTAINING PROTEIN 4"/>
    <property type="match status" value="1"/>
</dbReference>
<dbReference type="VEuPathDB" id="FungiDB:RhiirFUN_005317"/>
<dbReference type="OrthoDB" id="2381924at2759"/>
<dbReference type="PANTHER" id="PTHR46481:SF10">
    <property type="entry name" value="ZINC FINGER BED DOMAIN-CONTAINING PROTEIN 39"/>
    <property type="match status" value="1"/>
</dbReference>
<name>A0A916E8M2_9GLOM</name>
<comment type="subcellular location">
    <subcellularLocation>
        <location evidence="1">Nucleus</location>
    </subcellularLocation>
</comment>
<dbReference type="GO" id="GO:0005634">
    <property type="term" value="C:nucleus"/>
    <property type="evidence" value="ECO:0007669"/>
    <property type="project" value="UniProtKB-SubCell"/>
</dbReference>
<dbReference type="Pfam" id="PF05699">
    <property type="entry name" value="Dimer_Tnp_hAT"/>
    <property type="match status" value="1"/>
</dbReference>
<evidence type="ECO:0000256" key="4">
    <source>
        <dbReference type="ARBA" id="ARBA00022833"/>
    </source>
</evidence>
<evidence type="ECO:0000259" key="6">
    <source>
        <dbReference type="Pfam" id="PF05699"/>
    </source>
</evidence>
<evidence type="ECO:0000313" key="8">
    <source>
        <dbReference type="Proteomes" id="UP000684084"/>
    </source>
</evidence>
<dbReference type="InterPro" id="IPR052035">
    <property type="entry name" value="ZnF_BED_domain_contain"/>
</dbReference>
<dbReference type="InterPro" id="IPR008906">
    <property type="entry name" value="HATC_C_dom"/>
</dbReference>
<keyword evidence="5" id="KW-0539">Nucleus</keyword>
<dbReference type="Proteomes" id="UP000684084">
    <property type="component" value="Unassembled WGS sequence"/>
</dbReference>
<keyword evidence="2" id="KW-0479">Metal-binding</keyword>
<dbReference type="EMBL" id="CAGKOT010000026">
    <property type="protein sequence ID" value="CAB5369404.1"/>
    <property type="molecule type" value="Genomic_DNA"/>
</dbReference>